<sequence>MLLVTTDGKVLTANIATLTSLNITANTNGAGLVKDLTGIQDFTALTLLICQGQQLTSLNLTKNTALVTLNCQNNLLTNLDISKNSALTAIICNGNRLTTLDVSEKLGLTNLQCASNKLTSLDISKNTALITLLCEKNSLTSLDISKHTALVTLDCSYNLLTNLDASKNTALKSFYCQNNSLTSVNIKNGNNKAFFWNFISHLSFYGTKDLKCITVDDPIYSSKNWAGNKANESAYAYACDGRYTAIPDPNFEEVLVDLGQDSPILDGKVLTANISSLKSLSVFSRNVSDMTGIEDFTELTSLSCNSNKLTSLDVSKNIALTSLRCSDNYQVSSLDLSKNVNLNYLYCENLNLKTLNLKNNLKLIELYCRSNILTTLELPQNPNFTYLDCSSNRLSNLDVSKNIKLNYLNCSYNRIISLDLSENYLLTYVSCTKNNLFNLNLKSGNNRAVKTHYFKENPNLKCITVDKETITDSQWATSKDAKTIYSEGCPENIPYTLIPDPAFEEKLITIGIDTDGKNGKVLTANICYVENLDVASSNISNLTGIQDFTSLTYLDCGSNKINAPNFSENVLLTTLYYSKNSAKSLNLTKNILLTFLDCSTNEFTRLDLSANRFLTYLNLSKNSFATIDVSKNLALQTFDCTNNKLTTLDVVKNLSLTTFYCNDNLLESLDISKNIGVTKFNSHNNKLKNLNVKNGNNKNFDLTDSNFKNNALLTCINVDDENYSNKNWSDKKDPKAVYSSNCTTLGVEDSVFEKAVVYPNPTNGEVHINNIVLEKANVYNSLGQLVKSFTFSNGESNNAISLSGLPKGFYYVYLINGDAASAKKIIVE</sequence>
<protein>
    <submittedName>
        <fullName evidence="5">Secreted protein (Por secretion system target)</fullName>
    </submittedName>
</protein>
<gene>
    <name evidence="5" type="ORF">EV142_101593</name>
</gene>
<dbReference type="EMBL" id="SLWA01000001">
    <property type="protein sequence ID" value="TCN61010.1"/>
    <property type="molecule type" value="Genomic_DNA"/>
</dbReference>
<dbReference type="PANTHER" id="PTHR47566">
    <property type="match status" value="1"/>
</dbReference>
<dbReference type="InterPro" id="IPR026444">
    <property type="entry name" value="Secre_tail"/>
</dbReference>
<comment type="caution">
    <text evidence="5">The sequence shown here is derived from an EMBL/GenBank/DDBJ whole genome shotgun (WGS) entry which is preliminary data.</text>
</comment>
<accession>A0ABY2B4S8</accession>
<dbReference type="Gene3D" id="3.80.10.10">
    <property type="entry name" value="Ribonuclease Inhibitor"/>
    <property type="match status" value="3"/>
</dbReference>
<dbReference type="SUPFAM" id="SSF52058">
    <property type="entry name" value="L domain-like"/>
    <property type="match status" value="3"/>
</dbReference>
<dbReference type="InterPro" id="IPR052574">
    <property type="entry name" value="CDIRP"/>
</dbReference>
<evidence type="ECO:0000259" key="4">
    <source>
        <dbReference type="Pfam" id="PF18962"/>
    </source>
</evidence>
<dbReference type="Proteomes" id="UP000295270">
    <property type="component" value="Unassembled WGS sequence"/>
</dbReference>
<name>A0ABY2B4S8_9FLAO</name>
<dbReference type="Pfam" id="PF18962">
    <property type="entry name" value="Por_Secre_tail"/>
    <property type="match status" value="1"/>
</dbReference>
<feature type="domain" description="Secretion system C-terminal sorting" evidence="4">
    <location>
        <begin position="757"/>
        <end position="827"/>
    </location>
</feature>
<keyword evidence="6" id="KW-1185">Reference proteome</keyword>
<keyword evidence="1" id="KW-0433">Leucine-rich repeat</keyword>
<reference evidence="5 6" key="1">
    <citation type="journal article" date="2015" name="Stand. Genomic Sci.">
        <title>Genomic Encyclopedia of Bacterial and Archaeal Type Strains, Phase III: the genomes of soil and plant-associated and newly described type strains.</title>
        <authorList>
            <person name="Whitman W.B."/>
            <person name="Woyke T."/>
            <person name="Klenk H.P."/>
            <person name="Zhou Y."/>
            <person name="Lilburn T.G."/>
            <person name="Beck B.J."/>
            <person name="De Vos P."/>
            <person name="Vandamme P."/>
            <person name="Eisen J.A."/>
            <person name="Garrity G."/>
            <person name="Hugenholtz P."/>
            <person name="Kyrpides N.C."/>
        </authorList>
    </citation>
    <scope>NUCLEOTIDE SEQUENCE [LARGE SCALE GENOMIC DNA]</scope>
    <source>
        <strain evidence="5 6">P5626</strain>
    </source>
</reference>
<evidence type="ECO:0000256" key="2">
    <source>
        <dbReference type="ARBA" id="ARBA00022729"/>
    </source>
</evidence>
<evidence type="ECO:0000256" key="3">
    <source>
        <dbReference type="ARBA" id="ARBA00022737"/>
    </source>
</evidence>
<organism evidence="5 6">
    <name type="scientific">Flavobacterium circumlabens</name>
    <dbReference type="NCBI Taxonomy" id="2133765"/>
    <lineage>
        <taxon>Bacteria</taxon>
        <taxon>Pseudomonadati</taxon>
        <taxon>Bacteroidota</taxon>
        <taxon>Flavobacteriia</taxon>
        <taxon>Flavobacteriales</taxon>
        <taxon>Flavobacteriaceae</taxon>
        <taxon>Flavobacterium</taxon>
    </lineage>
</organism>
<dbReference type="InterPro" id="IPR032675">
    <property type="entry name" value="LRR_dom_sf"/>
</dbReference>
<keyword evidence="2" id="KW-0732">Signal</keyword>
<keyword evidence="3" id="KW-0677">Repeat</keyword>
<proteinExistence type="predicted"/>
<dbReference type="PANTHER" id="PTHR47566:SF1">
    <property type="entry name" value="PROTEIN NUD1"/>
    <property type="match status" value="1"/>
</dbReference>
<evidence type="ECO:0000256" key="1">
    <source>
        <dbReference type="ARBA" id="ARBA00022614"/>
    </source>
</evidence>
<dbReference type="NCBIfam" id="TIGR04183">
    <property type="entry name" value="Por_Secre_tail"/>
    <property type="match status" value="1"/>
</dbReference>
<evidence type="ECO:0000313" key="5">
    <source>
        <dbReference type="EMBL" id="TCN61010.1"/>
    </source>
</evidence>
<evidence type="ECO:0000313" key="6">
    <source>
        <dbReference type="Proteomes" id="UP000295270"/>
    </source>
</evidence>